<organism evidence="2 3">
    <name type="scientific">Exocentrus adspersus</name>
    <dbReference type="NCBI Taxonomy" id="1586481"/>
    <lineage>
        <taxon>Eukaryota</taxon>
        <taxon>Metazoa</taxon>
        <taxon>Ecdysozoa</taxon>
        <taxon>Arthropoda</taxon>
        <taxon>Hexapoda</taxon>
        <taxon>Insecta</taxon>
        <taxon>Pterygota</taxon>
        <taxon>Neoptera</taxon>
        <taxon>Endopterygota</taxon>
        <taxon>Coleoptera</taxon>
        <taxon>Polyphaga</taxon>
        <taxon>Cucujiformia</taxon>
        <taxon>Chrysomeloidea</taxon>
        <taxon>Cerambycidae</taxon>
        <taxon>Lamiinae</taxon>
        <taxon>Acanthocinini</taxon>
        <taxon>Exocentrus</taxon>
    </lineage>
</organism>
<feature type="region of interest" description="Disordered" evidence="1">
    <location>
        <begin position="147"/>
        <end position="215"/>
    </location>
</feature>
<evidence type="ECO:0000313" key="3">
    <source>
        <dbReference type="Proteomes" id="UP001159042"/>
    </source>
</evidence>
<keyword evidence="3" id="KW-1185">Reference proteome</keyword>
<proteinExistence type="predicted"/>
<protein>
    <submittedName>
        <fullName evidence="2">Uncharacterized protein</fullName>
    </submittedName>
</protein>
<feature type="compositionally biased region" description="Polar residues" evidence="1">
    <location>
        <begin position="8"/>
        <end position="35"/>
    </location>
</feature>
<comment type="caution">
    <text evidence="2">The sequence shown here is derived from an EMBL/GenBank/DDBJ whole genome shotgun (WGS) entry which is preliminary data.</text>
</comment>
<dbReference type="InterPro" id="IPR050951">
    <property type="entry name" value="Retrovirus_Pol_polyprotein"/>
</dbReference>
<feature type="region of interest" description="Disordered" evidence="1">
    <location>
        <begin position="1"/>
        <end position="40"/>
    </location>
</feature>
<dbReference type="PANTHER" id="PTHR37984:SF11">
    <property type="entry name" value="INTEGRASE CATALYTIC DOMAIN-CONTAINING PROTEIN"/>
    <property type="match status" value="1"/>
</dbReference>
<gene>
    <name evidence="2" type="ORF">NQ315_017144</name>
</gene>
<sequence length="215" mass="24478">MHFITRSPWGNRNEAQIKSKTRLQNSTPHRTTGKSPSELLHGRNIRDKIPGLEEILNIPVDEETRDLDLINKEKGRIREDEQRKSRKDCIQIGDRLYVKNVTFPHKLTTDFGNTPYCVTKRNGNKALLESEGRIARRHVSHIKKIPTHTATASHDNKFHSPPPSTVTQPDNEVLREPSSVTDGPDKEVMSASPTAASVEPLRLRRKEGMWRPVTD</sequence>
<evidence type="ECO:0000256" key="1">
    <source>
        <dbReference type="SAM" id="MobiDB-lite"/>
    </source>
</evidence>
<dbReference type="PANTHER" id="PTHR37984">
    <property type="entry name" value="PROTEIN CBG26694"/>
    <property type="match status" value="1"/>
</dbReference>
<dbReference type="Proteomes" id="UP001159042">
    <property type="component" value="Unassembled WGS sequence"/>
</dbReference>
<dbReference type="EMBL" id="JANEYG010000167">
    <property type="protein sequence ID" value="KAJ8911692.1"/>
    <property type="molecule type" value="Genomic_DNA"/>
</dbReference>
<evidence type="ECO:0000313" key="2">
    <source>
        <dbReference type="EMBL" id="KAJ8911692.1"/>
    </source>
</evidence>
<feature type="compositionally biased region" description="Basic and acidic residues" evidence="1">
    <location>
        <begin position="206"/>
        <end position="215"/>
    </location>
</feature>
<dbReference type="AlphaFoldDB" id="A0AAV8VCF8"/>
<accession>A0AAV8VCF8</accession>
<name>A0AAV8VCF8_9CUCU</name>
<reference evidence="2 3" key="1">
    <citation type="journal article" date="2023" name="Insect Mol. Biol.">
        <title>Genome sequencing provides insights into the evolution of gene families encoding plant cell wall-degrading enzymes in longhorned beetles.</title>
        <authorList>
            <person name="Shin N.R."/>
            <person name="Okamura Y."/>
            <person name="Kirsch R."/>
            <person name="Pauchet Y."/>
        </authorList>
    </citation>
    <scope>NUCLEOTIDE SEQUENCE [LARGE SCALE GENOMIC DNA]</scope>
    <source>
        <strain evidence="2">EAD_L_NR</strain>
    </source>
</reference>